<accession>A0A4U0VHA1</accession>
<gene>
    <name evidence="1" type="ORF">B0A54_00629</name>
</gene>
<name>A0A4U0VHA1_9PEZI</name>
<dbReference type="Proteomes" id="UP000310066">
    <property type="component" value="Unassembled WGS sequence"/>
</dbReference>
<evidence type="ECO:0000313" key="2">
    <source>
        <dbReference type="Proteomes" id="UP000310066"/>
    </source>
</evidence>
<protein>
    <submittedName>
        <fullName evidence="1">Uncharacterized protein</fullName>
    </submittedName>
</protein>
<reference evidence="1 2" key="1">
    <citation type="submission" date="2017-03" db="EMBL/GenBank/DDBJ databases">
        <title>Genomes of endolithic fungi from Antarctica.</title>
        <authorList>
            <person name="Coleine C."/>
            <person name="Masonjones S."/>
            <person name="Stajich J.E."/>
        </authorList>
    </citation>
    <scope>NUCLEOTIDE SEQUENCE [LARGE SCALE GENOMIC DNA]</scope>
    <source>
        <strain evidence="1 2">CCFEE 5311</strain>
    </source>
</reference>
<comment type="caution">
    <text evidence="1">The sequence shown here is derived from an EMBL/GenBank/DDBJ whole genome shotgun (WGS) entry which is preliminary data.</text>
</comment>
<dbReference type="EMBL" id="NAJP01000003">
    <property type="protein sequence ID" value="TKA48494.1"/>
    <property type="molecule type" value="Genomic_DNA"/>
</dbReference>
<proteinExistence type="predicted"/>
<dbReference type="AlphaFoldDB" id="A0A4U0VHA1"/>
<sequence>MESKSQLRTWQASVVISARQPQGECRRYGRNAITTESGVEEDAGFAEELPLPLPELAVPLPLPPLLPLPLPLPDVALGAEPGGIESVPFPLGPPVAVALPEPAEPVAMSMPVVPEEPPVRIRGTPAEPVPDALLVVEAEEEEEEVVEHEVEFSDHGISAVYLRVSRCNPPIVTPAPLHTLAKALSAAAALLEQFLQMDSTTAVALLPLQTA</sequence>
<organism evidence="1 2">
    <name type="scientific">Friedmanniomyces endolithicus</name>
    <dbReference type="NCBI Taxonomy" id="329885"/>
    <lineage>
        <taxon>Eukaryota</taxon>
        <taxon>Fungi</taxon>
        <taxon>Dikarya</taxon>
        <taxon>Ascomycota</taxon>
        <taxon>Pezizomycotina</taxon>
        <taxon>Dothideomycetes</taxon>
        <taxon>Dothideomycetidae</taxon>
        <taxon>Mycosphaerellales</taxon>
        <taxon>Teratosphaeriaceae</taxon>
        <taxon>Friedmanniomyces</taxon>
    </lineage>
</organism>
<evidence type="ECO:0000313" key="1">
    <source>
        <dbReference type="EMBL" id="TKA48494.1"/>
    </source>
</evidence>